<dbReference type="EMBL" id="CP024768">
    <property type="protein sequence ID" value="QGY30310.1"/>
    <property type="molecule type" value="Genomic_DNA"/>
</dbReference>
<feature type="transmembrane region" description="Helical" evidence="1">
    <location>
        <begin position="36"/>
        <end position="55"/>
    </location>
</feature>
<dbReference type="RefSeq" id="WP_208716250.1">
    <property type="nucleotide sequence ID" value="NZ_CP024768.1"/>
</dbReference>
<protein>
    <submittedName>
        <fullName evidence="2">Uncharacterized protein</fullName>
    </submittedName>
</protein>
<evidence type="ECO:0000313" key="2">
    <source>
        <dbReference type="EMBL" id="QGY30310.1"/>
    </source>
</evidence>
<keyword evidence="1" id="KW-0472">Membrane</keyword>
<evidence type="ECO:0000313" key="3">
    <source>
        <dbReference type="Proteomes" id="UP000502005"/>
    </source>
</evidence>
<keyword evidence="1" id="KW-0812">Transmembrane</keyword>
<evidence type="ECO:0000256" key="1">
    <source>
        <dbReference type="SAM" id="Phobius"/>
    </source>
</evidence>
<accession>A0A6B9G5E1</accession>
<keyword evidence="1" id="KW-1133">Transmembrane helix</keyword>
<dbReference type="Proteomes" id="UP000502005">
    <property type="component" value="Chromosome"/>
</dbReference>
<sequence>MLIVQVDDLQGNILNLRQLSLPGCCPTKFATRFHTLPFTAFFSFFLTPQFAMVGNRKASRRMKERQ</sequence>
<name>A0A6B9G5E1_PANCY</name>
<proteinExistence type="predicted"/>
<dbReference type="AlphaFoldDB" id="A0A6B9G5E1"/>
<organism evidence="2 3">
    <name type="scientific">Pantoea cypripedii</name>
    <name type="common">Pectobacterium cypripedii</name>
    <name type="synonym">Erwinia cypripedii</name>
    <dbReference type="NCBI Taxonomy" id="55209"/>
    <lineage>
        <taxon>Bacteria</taxon>
        <taxon>Pseudomonadati</taxon>
        <taxon>Pseudomonadota</taxon>
        <taxon>Gammaproteobacteria</taxon>
        <taxon>Enterobacterales</taxon>
        <taxon>Erwiniaceae</taxon>
        <taxon>Pantoea</taxon>
    </lineage>
</organism>
<gene>
    <name evidence="2" type="ORF">CUN67_15805</name>
</gene>
<reference evidence="2 3" key="1">
    <citation type="submission" date="2017-11" db="EMBL/GenBank/DDBJ databases">
        <title>Genome sequence of Pantoea cypripedii NE1.</title>
        <authorList>
            <person name="Nascimento F.X."/>
        </authorList>
    </citation>
    <scope>NUCLEOTIDE SEQUENCE [LARGE SCALE GENOMIC DNA]</scope>
    <source>
        <strain evidence="2 3">NE1</strain>
    </source>
</reference>